<dbReference type="InterPro" id="IPR014752">
    <property type="entry name" value="Arrestin-like_C"/>
</dbReference>
<dbReference type="PANTHER" id="PTHR11188">
    <property type="entry name" value="ARRESTIN DOMAIN CONTAINING PROTEIN"/>
    <property type="match status" value="1"/>
</dbReference>
<feature type="domain" description="Arrestin C-terminal-like" evidence="1">
    <location>
        <begin position="176"/>
        <end position="310"/>
    </location>
</feature>
<evidence type="ECO:0000259" key="1">
    <source>
        <dbReference type="SMART" id="SM01017"/>
    </source>
</evidence>
<dbReference type="Pfam" id="PF00339">
    <property type="entry name" value="Arrestin_N"/>
    <property type="match status" value="1"/>
</dbReference>
<dbReference type="InterPro" id="IPR011022">
    <property type="entry name" value="Arrestin_C-like"/>
</dbReference>
<dbReference type="GO" id="GO:0030674">
    <property type="term" value="F:protein-macromolecule adaptor activity"/>
    <property type="evidence" value="ECO:0007669"/>
    <property type="project" value="TreeGrafter"/>
</dbReference>
<evidence type="ECO:0000313" key="2">
    <source>
        <dbReference type="EMBL" id="RUS30741.1"/>
    </source>
</evidence>
<dbReference type="GO" id="GO:0031625">
    <property type="term" value="F:ubiquitin protein ligase binding"/>
    <property type="evidence" value="ECO:0007669"/>
    <property type="project" value="TreeGrafter"/>
</dbReference>
<dbReference type="SMART" id="SM01017">
    <property type="entry name" value="Arrestin_C"/>
    <property type="match status" value="1"/>
</dbReference>
<dbReference type="InterPro" id="IPR011021">
    <property type="entry name" value="Arrestin-like_N"/>
</dbReference>
<proteinExistence type="predicted"/>
<dbReference type="EMBL" id="RBNJ01003609">
    <property type="protein sequence ID" value="RUS30741.1"/>
    <property type="molecule type" value="Genomic_DNA"/>
</dbReference>
<dbReference type="Gene3D" id="2.60.40.640">
    <property type="match status" value="2"/>
</dbReference>
<dbReference type="InterPro" id="IPR014756">
    <property type="entry name" value="Ig_E-set"/>
</dbReference>
<protein>
    <recommendedName>
        <fullName evidence="1">Arrestin C-terminal-like domain-containing protein</fullName>
    </recommendedName>
</protein>
<accession>A0A433QLT8</accession>
<keyword evidence="3" id="KW-1185">Reference proteome</keyword>
<dbReference type="InterPro" id="IPR050357">
    <property type="entry name" value="Arrestin_domain-protein"/>
</dbReference>
<evidence type="ECO:0000313" key="3">
    <source>
        <dbReference type="Proteomes" id="UP000274822"/>
    </source>
</evidence>
<dbReference type="PANTHER" id="PTHR11188:SF17">
    <property type="entry name" value="FI21816P1"/>
    <property type="match status" value="1"/>
</dbReference>
<dbReference type="GO" id="GO:0005886">
    <property type="term" value="C:plasma membrane"/>
    <property type="evidence" value="ECO:0007669"/>
    <property type="project" value="TreeGrafter"/>
</dbReference>
<dbReference type="AlphaFoldDB" id="A0A433QLT8"/>
<reference evidence="2 3" key="1">
    <citation type="journal article" date="2018" name="New Phytol.">
        <title>Phylogenomics of Endogonaceae and evolution of mycorrhizas within Mucoromycota.</title>
        <authorList>
            <person name="Chang Y."/>
            <person name="Desiro A."/>
            <person name="Na H."/>
            <person name="Sandor L."/>
            <person name="Lipzen A."/>
            <person name="Clum A."/>
            <person name="Barry K."/>
            <person name="Grigoriev I.V."/>
            <person name="Martin F.M."/>
            <person name="Stajich J.E."/>
            <person name="Smith M.E."/>
            <person name="Bonito G."/>
            <person name="Spatafora J.W."/>
        </authorList>
    </citation>
    <scope>NUCLEOTIDE SEQUENCE [LARGE SCALE GENOMIC DNA]</scope>
    <source>
        <strain evidence="2 3">AD002</strain>
    </source>
</reference>
<dbReference type="GO" id="GO:0070086">
    <property type="term" value="P:ubiquitin-dependent endocytosis"/>
    <property type="evidence" value="ECO:0007669"/>
    <property type="project" value="TreeGrafter"/>
</dbReference>
<comment type="caution">
    <text evidence="2">The sequence shown here is derived from an EMBL/GenBank/DDBJ whole genome shotgun (WGS) entry which is preliminary data.</text>
</comment>
<dbReference type="SUPFAM" id="SSF81296">
    <property type="entry name" value="E set domains"/>
    <property type="match status" value="1"/>
</dbReference>
<dbReference type="GO" id="GO:0005829">
    <property type="term" value="C:cytosol"/>
    <property type="evidence" value="ECO:0007669"/>
    <property type="project" value="TreeGrafter"/>
</dbReference>
<name>A0A433QLT8_9FUNG</name>
<gene>
    <name evidence="2" type="ORF">BC938DRAFT_479017</name>
</gene>
<dbReference type="Pfam" id="PF02752">
    <property type="entry name" value="Arrestin_C"/>
    <property type="match status" value="1"/>
</dbReference>
<dbReference type="Proteomes" id="UP000274822">
    <property type="component" value="Unassembled WGS sequence"/>
</dbReference>
<sequence length="396" mass="43994">MVHAPRIIPYHSNELKIQVENSELMMHGTAVEAAGCLLRGVLTLRLAEAIKVKSIVLKFVGTMKVAWADATGPHQRYHKDERTVFQHEWVFLAPQKKTAILGQGTYQWSFELPVPGDLPDSIQNAGLGEVSYKLKAIADRPSLVPNLTDKVRIQITRCLLPSATEFVQSLSISDGWASKLTYEVDIPSKMYGEGDKIPVSFKLTPIASDLKVRAVTCSLKEYTSVTVAPYTKTDGRIVSYMQDSDFPCEGPVWTQTEVIEVPRGFARIHCDTENDMMRIRHKLKFIIKLVNADGHISELRAAIPIMVSAISQDHEMNSLPAYEDAWRTLPYNPDAVAFLTGSYSPASSSNHSDSGEYNPTETDLMQVPSYNTAANMNDSSPYSWSLPSYDFAMVAA</sequence>
<organism evidence="2 3">
    <name type="scientific">Jimgerdemannia flammicorona</name>
    <dbReference type="NCBI Taxonomy" id="994334"/>
    <lineage>
        <taxon>Eukaryota</taxon>
        <taxon>Fungi</taxon>
        <taxon>Fungi incertae sedis</taxon>
        <taxon>Mucoromycota</taxon>
        <taxon>Mucoromycotina</taxon>
        <taxon>Endogonomycetes</taxon>
        <taxon>Endogonales</taxon>
        <taxon>Endogonaceae</taxon>
        <taxon>Jimgerdemannia</taxon>
    </lineage>
</organism>